<dbReference type="Pfam" id="PF00072">
    <property type="entry name" value="Response_reg"/>
    <property type="match status" value="1"/>
</dbReference>
<dbReference type="PANTHER" id="PTHR44591">
    <property type="entry name" value="STRESS RESPONSE REGULATOR PROTEIN 1"/>
    <property type="match status" value="1"/>
</dbReference>
<keyword evidence="1 2" id="KW-0597">Phosphoprotein</keyword>
<dbReference type="Gene3D" id="3.40.50.2300">
    <property type="match status" value="1"/>
</dbReference>
<dbReference type="InterPro" id="IPR001789">
    <property type="entry name" value="Sig_transdc_resp-reg_receiver"/>
</dbReference>
<dbReference type="SMART" id="SM00448">
    <property type="entry name" value="REC"/>
    <property type="match status" value="1"/>
</dbReference>
<evidence type="ECO:0000259" key="3">
    <source>
        <dbReference type="PROSITE" id="PS50110"/>
    </source>
</evidence>
<sequence length="131" mass="14827">MPDRPQGRILVVDDEPLIREMAREILEGQGYAVTEAVDGQDGLDVWMDRQAQFDLIILDLVMPRLHGFQVMDRILQVAPRTRFLISSGFSPDSRPELTRPTATTAFLAKPYRSKDLLERVHRLLQDSGPAA</sequence>
<accession>A0AA48KBG1</accession>
<dbReference type="KEGG" id="msea:METESE_00080"/>
<organism evidence="4 5">
    <name type="scientific">Mesoterricola sediminis</name>
    <dbReference type="NCBI Taxonomy" id="2927980"/>
    <lineage>
        <taxon>Bacteria</taxon>
        <taxon>Pseudomonadati</taxon>
        <taxon>Acidobacteriota</taxon>
        <taxon>Holophagae</taxon>
        <taxon>Holophagales</taxon>
        <taxon>Holophagaceae</taxon>
        <taxon>Mesoterricola</taxon>
    </lineage>
</organism>
<dbReference type="InterPro" id="IPR050595">
    <property type="entry name" value="Bact_response_regulator"/>
</dbReference>
<evidence type="ECO:0000256" key="2">
    <source>
        <dbReference type="PROSITE-ProRule" id="PRU00169"/>
    </source>
</evidence>
<dbReference type="RefSeq" id="WP_243332342.1">
    <property type="nucleotide sequence ID" value="NZ_AP027081.1"/>
</dbReference>
<protein>
    <recommendedName>
        <fullName evidence="3">Response regulatory domain-containing protein</fullName>
    </recommendedName>
</protein>
<reference evidence="4" key="1">
    <citation type="journal article" date="2023" name="Int. J. Syst. Evol. Microbiol.">
        <title>Mesoterricola silvestris gen. nov., sp. nov., Mesoterricola sediminis sp. nov., Geothrix oryzae sp. nov., Geothrix edaphica sp. nov., Geothrix rubra sp. nov., and Geothrix limicola sp. nov., six novel members of Acidobacteriota isolated from soils.</title>
        <authorList>
            <person name="Itoh H."/>
            <person name="Sugisawa Y."/>
            <person name="Mise K."/>
            <person name="Xu Z."/>
            <person name="Kuniyasu M."/>
            <person name="Ushijima N."/>
            <person name="Kawano K."/>
            <person name="Kobayashi E."/>
            <person name="Shiratori Y."/>
            <person name="Masuda Y."/>
            <person name="Senoo K."/>
        </authorList>
    </citation>
    <scope>NUCLEOTIDE SEQUENCE</scope>
    <source>
        <strain evidence="4">W786</strain>
    </source>
</reference>
<dbReference type="Proteomes" id="UP001228113">
    <property type="component" value="Chromosome"/>
</dbReference>
<dbReference type="GO" id="GO:0000160">
    <property type="term" value="P:phosphorelay signal transduction system"/>
    <property type="evidence" value="ECO:0007669"/>
    <property type="project" value="InterPro"/>
</dbReference>
<dbReference type="AlphaFoldDB" id="A0AA48KBG1"/>
<name>A0AA48KBG1_9BACT</name>
<evidence type="ECO:0000256" key="1">
    <source>
        <dbReference type="ARBA" id="ARBA00022553"/>
    </source>
</evidence>
<proteinExistence type="predicted"/>
<dbReference type="SUPFAM" id="SSF52172">
    <property type="entry name" value="CheY-like"/>
    <property type="match status" value="1"/>
</dbReference>
<dbReference type="EMBL" id="AP027081">
    <property type="protein sequence ID" value="BDU75050.1"/>
    <property type="molecule type" value="Genomic_DNA"/>
</dbReference>
<keyword evidence="5" id="KW-1185">Reference proteome</keyword>
<feature type="modified residue" description="4-aspartylphosphate" evidence="2">
    <location>
        <position position="59"/>
    </location>
</feature>
<evidence type="ECO:0000313" key="4">
    <source>
        <dbReference type="EMBL" id="BDU75050.1"/>
    </source>
</evidence>
<feature type="domain" description="Response regulatory" evidence="3">
    <location>
        <begin position="8"/>
        <end position="124"/>
    </location>
</feature>
<dbReference type="InterPro" id="IPR011006">
    <property type="entry name" value="CheY-like_superfamily"/>
</dbReference>
<evidence type="ECO:0000313" key="5">
    <source>
        <dbReference type="Proteomes" id="UP001228113"/>
    </source>
</evidence>
<dbReference type="PANTHER" id="PTHR44591:SF3">
    <property type="entry name" value="RESPONSE REGULATORY DOMAIN-CONTAINING PROTEIN"/>
    <property type="match status" value="1"/>
</dbReference>
<dbReference type="PROSITE" id="PS50110">
    <property type="entry name" value="RESPONSE_REGULATORY"/>
    <property type="match status" value="1"/>
</dbReference>
<gene>
    <name evidence="4" type="ORF">METESE_00080</name>
</gene>